<dbReference type="PROSITE" id="PS50893">
    <property type="entry name" value="ABC_TRANSPORTER_2"/>
    <property type="match status" value="2"/>
</dbReference>
<evidence type="ECO:0000256" key="1">
    <source>
        <dbReference type="ARBA" id="ARBA00004141"/>
    </source>
</evidence>
<dbReference type="OMA" id="NPWMING"/>
<dbReference type="FunFam" id="3.40.50.300:FF:000997">
    <property type="entry name" value="Multidrug resistance-associated protein 1"/>
    <property type="match status" value="1"/>
</dbReference>
<keyword evidence="2" id="KW-0813">Transport</keyword>
<protein>
    <submittedName>
        <fullName evidence="13">ABC transporter C family protein</fullName>
    </submittedName>
</protein>
<evidence type="ECO:0000256" key="2">
    <source>
        <dbReference type="ARBA" id="ARBA00022448"/>
    </source>
</evidence>
<keyword evidence="7 10" id="KW-1133">Transmembrane helix</keyword>
<dbReference type="CDD" id="cd03244">
    <property type="entry name" value="ABCC_MRP_domain2"/>
    <property type="match status" value="1"/>
</dbReference>
<feature type="compositionally biased region" description="Acidic residues" evidence="9">
    <location>
        <begin position="731"/>
        <end position="752"/>
    </location>
</feature>
<feature type="transmembrane region" description="Helical" evidence="10">
    <location>
        <begin position="338"/>
        <end position="360"/>
    </location>
</feature>
<sequence>MNSEPSSININNDINNLNKTIHKSRFNENPEENASFLSIFTYRFMNPLMKIGVNKPLEFEDLYPIRNKSSANYLIDKFEALWKAGKDFHGGPNNTNSKSLVGTLNSQFGRQYHFSFLFKFIADASEYIYPFMIYKISNYIQDPTEPTWHGLIYSGLFMSAYLINTFFINHWEYRVYTVGFNVKSTLVAAIYKKSLLISNSVREKENKGKGNTLNLVSMDVDKVEALIQDFQYIQSAPLQIIASFILLFRLLSWSALIGFGSLLVVLPLNYYLSKKEFEIEDEVMERKDIRTSKVTEAINSIRVLKFYGWINLMFNKIMGLRDSEVKEMKRLNIYTSSLYLFWSLIPDLVTVTTFCAYTLLGNRLELSTILSSLTLFFILRLPLSLLPHLFSNISVGFVSIKRIQEFLLNEELQEPKKTLAGSTFYGEIDSEFESNNIAVSINNATFQWNFVNLSGDDDDDDGEESDGTTDKNIGKIELKNKKKKEEKKLLLINDDEEGDQSEEDEEIDETSGMEDTFVLKDINLDVSIGELAVVIGPVGSGKSSLLSSLLGDLKLISGGCALQGNIAYVSQLPWIMNGTLRDNILFGKEYDQQKYQNILEICELLDDLELLPKGDMSVIGEKGINLSGGQKQRVCIARALYHDADIYLLDDPLAALDIHVAQKIFKNAILPMIPKKTVILVSHQMYPLEFSDKIVTMNNGVIENICKYEEMSRETWEVYQFQNQNAKKEKDEEEKDVEEEDDDEEDDDDEDDLILEEDRNIGKISYKQYFAYFKQIGAFYLTISIVLGFTEPIASTFGNYWLTRWSDEWQKNIHKSLWYYLGIYFVSAVIRSACVFGSTLANTFGGLAASQQFHKRALTKVLNSPVQFFDQNLSGRIINRFSKDIYSLDANIAIYIGDARDSLLNSISVIVMIAIASPAVLILLLPIGIAFYFIQKWYLNNAREIQRLASLSLSPVLTHFSETLTGQNVIRSFGARQRFINTMNERIDLNVNCNLYEEFIAQWANLRLGLLCILGHISEALIGLALSYSITLSGELNWTFMQMSYVETQMNSVERLQHYCDLETEKLEGKETPSWPQNGRIRFKNFSMRYRPELPPSLNDINLEIEAGSKVGICGRTGAGKSSLLLALFRLVEADSGHIEIDNENIDQVALQDLRSKMSIIPQDPVLFAGTLRYNLDPFSTATDAQLWEVIERVHLKEKIKSLDCLTTECVWQRALIRKSKIIALDESTAAVDLETDAVIQKNIREEFKDSTVITIAHRLNTIIDYDKIVLMSEGRVKQVGKPSELIELVENSSVKLNTDQQDLL</sequence>
<dbReference type="GO" id="GO:0030587">
    <property type="term" value="P:sorocarp development"/>
    <property type="evidence" value="ECO:0007669"/>
    <property type="project" value="UniProtKB-ARBA"/>
</dbReference>
<feature type="domain" description="ABC transmembrane type-1" evidence="12">
    <location>
        <begin position="114"/>
        <end position="393"/>
    </location>
</feature>
<dbReference type="InterPro" id="IPR011527">
    <property type="entry name" value="ABC1_TM_dom"/>
</dbReference>
<dbReference type="SMART" id="SM00382">
    <property type="entry name" value="AAA"/>
    <property type="match status" value="2"/>
</dbReference>
<evidence type="ECO:0000259" key="12">
    <source>
        <dbReference type="PROSITE" id="PS50929"/>
    </source>
</evidence>
<keyword evidence="4" id="KW-0677">Repeat</keyword>
<dbReference type="InParanoid" id="D3BMG8"/>
<evidence type="ECO:0000256" key="3">
    <source>
        <dbReference type="ARBA" id="ARBA00022692"/>
    </source>
</evidence>
<dbReference type="InterPro" id="IPR050173">
    <property type="entry name" value="ABC_transporter_C-like"/>
</dbReference>
<dbReference type="FunFam" id="1.20.1560.10:FF:000006">
    <property type="entry name" value="ATP-binding cassette, sub-family C (CFTR/MRP), member 9"/>
    <property type="match status" value="1"/>
</dbReference>
<dbReference type="PROSITE" id="PS00211">
    <property type="entry name" value="ABC_TRANSPORTER_1"/>
    <property type="match status" value="1"/>
</dbReference>
<dbReference type="PROSITE" id="PS50929">
    <property type="entry name" value="ABC_TM1F"/>
    <property type="match status" value="2"/>
</dbReference>
<feature type="transmembrane region" description="Helical" evidence="10">
    <location>
        <begin position="777"/>
        <end position="797"/>
    </location>
</feature>
<dbReference type="FunFam" id="3.40.50.300:FF:000163">
    <property type="entry name" value="Multidrug resistance-associated protein member 4"/>
    <property type="match status" value="1"/>
</dbReference>
<feature type="transmembrane region" description="Helical" evidence="10">
    <location>
        <begin position="240"/>
        <end position="266"/>
    </location>
</feature>
<dbReference type="RefSeq" id="XP_020429309.1">
    <property type="nucleotide sequence ID" value="XM_020583122.1"/>
</dbReference>
<keyword evidence="5" id="KW-0547">Nucleotide-binding</keyword>
<dbReference type="Pfam" id="PF00664">
    <property type="entry name" value="ABC_membrane"/>
    <property type="match status" value="2"/>
</dbReference>
<feature type="region of interest" description="Disordered" evidence="9">
    <location>
        <begin position="492"/>
        <end position="512"/>
    </location>
</feature>
<feature type="transmembrane region" description="Helical" evidence="10">
    <location>
        <begin position="909"/>
        <end position="934"/>
    </location>
</feature>
<accession>D3BMG8</accession>
<name>D3BMG8_HETP5</name>
<dbReference type="InterPro" id="IPR017871">
    <property type="entry name" value="ABC_transporter-like_CS"/>
</dbReference>
<dbReference type="Gene3D" id="3.40.50.300">
    <property type="entry name" value="P-loop containing nucleotide triphosphate hydrolases"/>
    <property type="match status" value="2"/>
</dbReference>
<evidence type="ECO:0000256" key="10">
    <source>
        <dbReference type="SAM" id="Phobius"/>
    </source>
</evidence>
<dbReference type="STRING" id="670386.D3BMG8"/>
<dbReference type="Proteomes" id="UP000001396">
    <property type="component" value="Unassembled WGS sequence"/>
</dbReference>
<keyword evidence="8 10" id="KW-0472">Membrane</keyword>
<dbReference type="InterPro" id="IPR036640">
    <property type="entry name" value="ABC1_TM_sf"/>
</dbReference>
<evidence type="ECO:0000256" key="9">
    <source>
        <dbReference type="SAM" id="MobiDB-lite"/>
    </source>
</evidence>
<dbReference type="CDD" id="cd03250">
    <property type="entry name" value="ABCC_MRP_domain1"/>
    <property type="match status" value="1"/>
</dbReference>
<feature type="transmembrane region" description="Helical" evidence="10">
    <location>
        <begin position="817"/>
        <end position="841"/>
    </location>
</feature>
<dbReference type="EMBL" id="ADBJ01000043">
    <property type="protein sequence ID" value="EFA77180.1"/>
    <property type="molecule type" value="Genomic_DNA"/>
</dbReference>
<dbReference type="Pfam" id="PF00005">
    <property type="entry name" value="ABC_tran"/>
    <property type="match status" value="2"/>
</dbReference>
<dbReference type="Gene3D" id="1.20.1560.10">
    <property type="entry name" value="ABC transporter type 1, transmembrane domain"/>
    <property type="match status" value="2"/>
</dbReference>
<dbReference type="SUPFAM" id="SSF52540">
    <property type="entry name" value="P-loop containing nucleoside triphosphate hydrolases"/>
    <property type="match status" value="2"/>
</dbReference>
<dbReference type="GeneID" id="31367855"/>
<evidence type="ECO:0000259" key="11">
    <source>
        <dbReference type="PROSITE" id="PS50893"/>
    </source>
</evidence>
<dbReference type="InterPro" id="IPR044726">
    <property type="entry name" value="ABCC_6TM_D2"/>
</dbReference>
<dbReference type="GO" id="GO:0140359">
    <property type="term" value="F:ABC-type transporter activity"/>
    <property type="evidence" value="ECO:0007669"/>
    <property type="project" value="InterPro"/>
</dbReference>
<evidence type="ECO:0000256" key="6">
    <source>
        <dbReference type="ARBA" id="ARBA00022840"/>
    </source>
</evidence>
<evidence type="ECO:0000256" key="4">
    <source>
        <dbReference type="ARBA" id="ARBA00022737"/>
    </source>
</evidence>
<reference evidence="13 14" key="1">
    <citation type="journal article" date="2011" name="Genome Res.">
        <title>Phylogeny-wide analysis of social amoeba genomes highlights ancient origins for complex intercellular communication.</title>
        <authorList>
            <person name="Heidel A.J."/>
            <person name="Lawal H.M."/>
            <person name="Felder M."/>
            <person name="Schilde C."/>
            <person name="Helps N.R."/>
            <person name="Tunggal B."/>
            <person name="Rivero F."/>
            <person name="John U."/>
            <person name="Schleicher M."/>
            <person name="Eichinger L."/>
            <person name="Platzer M."/>
            <person name="Noegel A.A."/>
            <person name="Schaap P."/>
            <person name="Gloeckner G."/>
        </authorList>
    </citation>
    <scope>NUCLEOTIDE SEQUENCE [LARGE SCALE GENOMIC DNA]</scope>
    <source>
        <strain evidence="14">ATCC 26659 / Pp 5 / PN500</strain>
    </source>
</reference>
<proteinExistence type="predicted"/>
<evidence type="ECO:0000256" key="5">
    <source>
        <dbReference type="ARBA" id="ARBA00022741"/>
    </source>
</evidence>
<dbReference type="GO" id="GO:0005524">
    <property type="term" value="F:ATP binding"/>
    <property type="evidence" value="ECO:0007669"/>
    <property type="project" value="UniProtKB-KW"/>
</dbReference>
<keyword evidence="3 10" id="KW-0812">Transmembrane</keyword>
<organism evidence="13 14">
    <name type="scientific">Heterostelium pallidum (strain ATCC 26659 / Pp 5 / PN500)</name>
    <name type="common">Cellular slime mold</name>
    <name type="synonym">Polysphondylium pallidum</name>
    <dbReference type="NCBI Taxonomy" id="670386"/>
    <lineage>
        <taxon>Eukaryota</taxon>
        <taxon>Amoebozoa</taxon>
        <taxon>Evosea</taxon>
        <taxon>Eumycetozoa</taxon>
        <taxon>Dictyostelia</taxon>
        <taxon>Acytosteliales</taxon>
        <taxon>Acytosteliaceae</taxon>
        <taxon>Heterostelium</taxon>
    </lineage>
</organism>
<dbReference type="InterPro" id="IPR003439">
    <property type="entry name" value="ABC_transporter-like_ATP-bd"/>
</dbReference>
<keyword evidence="6" id="KW-0067">ATP-binding</keyword>
<dbReference type="InterPro" id="IPR044746">
    <property type="entry name" value="ABCC_6TM_D1"/>
</dbReference>
<evidence type="ECO:0000256" key="7">
    <source>
        <dbReference type="ARBA" id="ARBA00022989"/>
    </source>
</evidence>
<evidence type="ECO:0000313" key="13">
    <source>
        <dbReference type="EMBL" id="EFA77180.1"/>
    </source>
</evidence>
<feature type="region of interest" description="Disordered" evidence="9">
    <location>
        <begin position="723"/>
        <end position="752"/>
    </location>
</feature>
<gene>
    <name evidence="13" type="primary">abcC5</name>
    <name evidence="13" type="ORF">PPL_12388</name>
</gene>
<feature type="compositionally biased region" description="Acidic residues" evidence="9">
    <location>
        <begin position="493"/>
        <end position="512"/>
    </location>
</feature>
<dbReference type="CDD" id="cd18580">
    <property type="entry name" value="ABC_6TM_ABCC_D2"/>
    <property type="match status" value="1"/>
</dbReference>
<dbReference type="GO" id="GO:0016020">
    <property type="term" value="C:membrane"/>
    <property type="evidence" value="ECO:0007669"/>
    <property type="project" value="UniProtKB-SubCell"/>
</dbReference>
<evidence type="ECO:0000313" key="14">
    <source>
        <dbReference type="Proteomes" id="UP000001396"/>
    </source>
</evidence>
<dbReference type="FunFam" id="1.20.1560.10:FF:000013">
    <property type="entry name" value="ABC transporter C family member 2"/>
    <property type="match status" value="1"/>
</dbReference>
<dbReference type="CDD" id="cd18579">
    <property type="entry name" value="ABC_6TM_ABCC_D1"/>
    <property type="match status" value="1"/>
</dbReference>
<feature type="domain" description="ABC transporter" evidence="11">
    <location>
        <begin position="1081"/>
        <end position="1299"/>
    </location>
</feature>
<dbReference type="InterPro" id="IPR027417">
    <property type="entry name" value="P-loop_NTPase"/>
</dbReference>
<feature type="domain" description="ABC transporter" evidence="11">
    <location>
        <begin position="502"/>
        <end position="724"/>
    </location>
</feature>
<dbReference type="SUPFAM" id="SSF90123">
    <property type="entry name" value="ABC transporter transmembrane region"/>
    <property type="match status" value="2"/>
</dbReference>
<dbReference type="PANTHER" id="PTHR24223">
    <property type="entry name" value="ATP-BINDING CASSETTE SUB-FAMILY C"/>
    <property type="match status" value="1"/>
</dbReference>
<comment type="subcellular location">
    <subcellularLocation>
        <location evidence="1">Membrane</location>
        <topology evidence="1">Multi-pass membrane protein</topology>
    </subcellularLocation>
</comment>
<keyword evidence="14" id="KW-1185">Reference proteome</keyword>
<dbReference type="GO" id="GO:0016887">
    <property type="term" value="F:ATP hydrolysis activity"/>
    <property type="evidence" value="ECO:0007669"/>
    <property type="project" value="InterPro"/>
</dbReference>
<dbReference type="InterPro" id="IPR003593">
    <property type="entry name" value="AAA+_ATPase"/>
</dbReference>
<comment type="caution">
    <text evidence="13">The sequence shown here is derived from an EMBL/GenBank/DDBJ whole genome shotgun (WGS) entry which is preliminary data.</text>
</comment>
<feature type="domain" description="ABC transmembrane type-1" evidence="12">
    <location>
        <begin position="793"/>
        <end position="1015"/>
    </location>
</feature>
<evidence type="ECO:0000256" key="8">
    <source>
        <dbReference type="ARBA" id="ARBA00023136"/>
    </source>
</evidence>